<protein>
    <submittedName>
        <fullName evidence="3">Uncharacterized protein</fullName>
    </submittedName>
</protein>
<dbReference type="EMBL" id="JAATEN010000006">
    <property type="protein sequence ID" value="NJQ00857.1"/>
    <property type="molecule type" value="Genomic_DNA"/>
</dbReference>
<sequence>MNHSGRTTVTVLLTVICGLLLSVLGLCLEWPGWAWGLLLVVLAGAPVAVTWSARRRPALVPPEMVAHLPLEPVERRELRVSGVTLPSKWADYDFLFTATVRWCPTGAAVDEPVVNPGGLAAEAVIARARAITEQREPGRAGLVQHELNGALGLMRPDATGHLRAMAESVTLTLSERDQERLDKLAAVRKDEAVWQHERKYEQSRREYLGKDVLRNTGSAVVWWLAKNDDQVERTVGDIGLLAQLSSAARDEDIPERYHALVPHLASAAEAAPVAPPLPGDEWHGRYGAGNGVPRADGPGEHLDAFLRSVDFAADAPQRLLLAEQIASLLEQDGRPDAAEALRLHFDLTPRPPGPAPDDPGDPGDPDEPSPFGGDSPDSGFPNAESSNGETSWPHAPGP</sequence>
<evidence type="ECO:0000313" key="4">
    <source>
        <dbReference type="Proteomes" id="UP000695264"/>
    </source>
</evidence>
<gene>
    <name evidence="3" type="ORF">HCK00_10010</name>
</gene>
<dbReference type="Proteomes" id="UP000695264">
    <property type="component" value="Unassembled WGS sequence"/>
</dbReference>
<keyword evidence="2" id="KW-0812">Transmembrane</keyword>
<evidence type="ECO:0000256" key="1">
    <source>
        <dbReference type="SAM" id="MobiDB-lite"/>
    </source>
</evidence>
<evidence type="ECO:0000256" key="2">
    <source>
        <dbReference type="SAM" id="Phobius"/>
    </source>
</evidence>
<feature type="compositionally biased region" description="Low complexity" evidence="1">
    <location>
        <begin position="369"/>
        <end position="381"/>
    </location>
</feature>
<name>A0ABX1BT20_9ACTN</name>
<proteinExistence type="predicted"/>
<organism evidence="3 4">
    <name type="scientific">Streptomyces zingiberis</name>
    <dbReference type="NCBI Taxonomy" id="2053010"/>
    <lineage>
        <taxon>Bacteria</taxon>
        <taxon>Bacillati</taxon>
        <taxon>Actinomycetota</taxon>
        <taxon>Actinomycetes</taxon>
        <taxon>Kitasatosporales</taxon>
        <taxon>Streptomycetaceae</taxon>
        <taxon>Streptomyces</taxon>
    </lineage>
</organism>
<keyword evidence="2" id="KW-0472">Membrane</keyword>
<feature type="region of interest" description="Disordered" evidence="1">
    <location>
        <begin position="346"/>
        <end position="398"/>
    </location>
</feature>
<reference evidence="3 4" key="1">
    <citation type="submission" date="2020-03" db="EMBL/GenBank/DDBJ databases">
        <title>WGS of actinomycetes isolated from Thailand.</title>
        <authorList>
            <person name="Thawai C."/>
        </authorList>
    </citation>
    <scope>NUCLEOTIDE SEQUENCE [LARGE SCALE GENOMIC DNA]</scope>
    <source>
        <strain evidence="3 4">PLAI 1-29</strain>
    </source>
</reference>
<keyword evidence="4" id="KW-1185">Reference proteome</keyword>
<evidence type="ECO:0000313" key="3">
    <source>
        <dbReference type="EMBL" id="NJQ00857.1"/>
    </source>
</evidence>
<feature type="compositionally biased region" description="Acidic residues" evidence="1">
    <location>
        <begin position="358"/>
        <end position="367"/>
    </location>
</feature>
<dbReference type="RefSeq" id="WP_168101467.1">
    <property type="nucleotide sequence ID" value="NZ_JAATEN010000006.1"/>
</dbReference>
<feature type="transmembrane region" description="Helical" evidence="2">
    <location>
        <begin position="35"/>
        <end position="53"/>
    </location>
</feature>
<accession>A0ABX1BT20</accession>
<comment type="caution">
    <text evidence="3">The sequence shown here is derived from an EMBL/GenBank/DDBJ whole genome shotgun (WGS) entry which is preliminary data.</text>
</comment>
<keyword evidence="2" id="KW-1133">Transmembrane helix</keyword>